<feature type="region of interest" description="Disordered" evidence="1">
    <location>
        <begin position="456"/>
        <end position="475"/>
    </location>
</feature>
<feature type="compositionally biased region" description="Acidic residues" evidence="1">
    <location>
        <begin position="530"/>
        <end position="542"/>
    </location>
</feature>
<reference evidence="3" key="1">
    <citation type="submission" date="2023-06" db="EMBL/GenBank/DDBJ databases">
        <title>Genome-scale phylogeny and comparative genomics of the fungal order Sordariales.</title>
        <authorList>
            <consortium name="Lawrence Berkeley National Laboratory"/>
            <person name="Hensen N."/>
            <person name="Bonometti L."/>
            <person name="Westerberg I."/>
            <person name="Brannstrom I.O."/>
            <person name="Guillou S."/>
            <person name="Cros-Aarteil S."/>
            <person name="Calhoun S."/>
            <person name="Haridas S."/>
            <person name="Kuo A."/>
            <person name="Mondo S."/>
            <person name="Pangilinan J."/>
            <person name="Riley R."/>
            <person name="Labutti K."/>
            <person name="Andreopoulos B."/>
            <person name="Lipzen A."/>
            <person name="Chen C."/>
            <person name="Yanf M."/>
            <person name="Daum C."/>
            <person name="Ng V."/>
            <person name="Clum A."/>
            <person name="Steindorff A."/>
            <person name="Ohm R."/>
            <person name="Martin F."/>
            <person name="Silar P."/>
            <person name="Natvig D."/>
            <person name="Lalanne C."/>
            <person name="Gautier V."/>
            <person name="Ament-Velasquez S.L."/>
            <person name="Kruys A."/>
            <person name="Hutchinson M.I."/>
            <person name="Powell A.J."/>
            <person name="Barry K."/>
            <person name="Miller A.N."/>
            <person name="Grigoriev I.V."/>
            <person name="Debuchy R."/>
            <person name="Gladieux P."/>
            <person name="Thoren M.H."/>
            <person name="Johannesson H."/>
        </authorList>
    </citation>
    <scope>NUCLEOTIDE SEQUENCE</scope>
    <source>
        <strain evidence="3">8032-3</strain>
    </source>
</reference>
<feature type="compositionally biased region" description="Acidic residues" evidence="1">
    <location>
        <begin position="506"/>
        <end position="516"/>
    </location>
</feature>
<dbReference type="EMBL" id="MU839057">
    <property type="protein sequence ID" value="KAK1761674.1"/>
    <property type="molecule type" value="Genomic_DNA"/>
</dbReference>
<feature type="compositionally biased region" description="Basic residues" evidence="1">
    <location>
        <begin position="1"/>
        <end position="12"/>
    </location>
</feature>
<dbReference type="Pfam" id="PF13391">
    <property type="entry name" value="HNH_2"/>
    <property type="match status" value="1"/>
</dbReference>
<feature type="compositionally biased region" description="Basic and acidic residues" evidence="1">
    <location>
        <begin position="456"/>
        <end position="468"/>
    </location>
</feature>
<sequence length="542" mass="60555">MGSGRNNRRSKGKGKEIVDDPPASENPESPSTPKKEKGKGPKDDPSAAKITTTLATPDKVPGMININDTSPISLPSARSCLSAEACAALDVEEEGHSAAKRRWSDVSKSSKQAVEDAKRSRTYGHETTPRFKSYVRDLHENLMEETLVLHQDRLTRLEKSRTILQAEYHAGDTGLTSSEFNNLVRDQEVEIGNQRAKVISLHNSRLLLTAEMRQDLALQKAVDPFEWDYIDGLLNRFKAPPRSTVVLKVSREDSDQGRFRAEVLRLYDGVQLRKIVPKKTEKYTWCAITADFHPPGSVCVAHLVRHSIGDVVAERFFGKPTHPRGHLWNPANGIPMLKVYEELLDQAEIAFVPGDTPGSWKVHYLANEDADRGQGEENTLHGRELTFRTDFRPAARYLYFRFATNILLRQRHEVPGWWNDRFEFGRKEMWASPGDYLRTSMMNLLARNIAQVPHGEADKAFPPDKCADADADTDADNAELEQHLSEHTAEQLLSPVIAALHMATQGDDEGDDEGMDETPSRSTNVFGIVEPEDDGVGGDDGQ</sequence>
<comment type="caution">
    <text evidence="3">The sequence shown here is derived from an EMBL/GenBank/DDBJ whole genome shotgun (WGS) entry which is preliminary data.</text>
</comment>
<evidence type="ECO:0000313" key="3">
    <source>
        <dbReference type="EMBL" id="KAK1761674.1"/>
    </source>
</evidence>
<feature type="region of interest" description="Disordered" evidence="1">
    <location>
        <begin position="1"/>
        <end position="64"/>
    </location>
</feature>
<feature type="region of interest" description="Disordered" evidence="1">
    <location>
        <begin position="501"/>
        <end position="542"/>
    </location>
</feature>
<evidence type="ECO:0000313" key="4">
    <source>
        <dbReference type="Proteomes" id="UP001244011"/>
    </source>
</evidence>
<keyword evidence="4" id="KW-1185">Reference proteome</keyword>
<feature type="compositionally biased region" description="Basic and acidic residues" evidence="1">
    <location>
        <begin position="33"/>
        <end position="46"/>
    </location>
</feature>
<evidence type="ECO:0000256" key="1">
    <source>
        <dbReference type="SAM" id="MobiDB-lite"/>
    </source>
</evidence>
<dbReference type="RefSeq" id="XP_060277887.1">
    <property type="nucleotide sequence ID" value="XM_060429415.1"/>
</dbReference>
<dbReference type="Proteomes" id="UP001244011">
    <property type="component" value="Unassembled WGS sequence"/>
</dbReference>
<gene>
    <name evidence="3" type="ORF">QBC33DRAFT_553476</name>
</gene>
<dbReference type="AlphaFoldDB" id="A0AAJ0BRA0"/>
<proteinExistence type="predicted"/>
<dbReference type="GeneID" id="85312602"/>
<feature type="domain" description="HNH nuclease" evidence="2">
    <location>
        <begin position="286"/>
        <end position="352"/>
    </location>
</feature>
<name>A0AAJ0BRA0_9PEZI</name>
<evidence type="ECO:0000259" key="2">
    <source>
        <dbReference type="Pfam" id="PF13391"/>
    </source>
</evidence>
<accession>A0AAJ0BRA0</accession>
<dbReference type="InterPro" id="IPR003615">
    <property type="entry name" value="HNH_nuc"/>
</dbReference>
<protein>
    <recommendedName>
        <fullName evidence="2">HNH nuclease domain-containing protein</fullName>
    </recommendedName>
</protein>
<organism evidence="3 4">
    <name type="scientific">Phialemonium atrogriseum</name>
    <dbReference type="NCBI Taxonomy" id="1093897"/>
    <lineage>
        <taxon>Eukaryota</taxon>
        <taxon>Fungi</taxon>
        <taxon>Dikarya</taxon>
        <taxon>Ascomycota</taxon>
        <taxon>Pezizomycotina</taxon>
        <taxon>Sordariomycetes</taxon>
        <taxon>Sordariomycetidae</taxon>
        <taxon>Cephalothecales</taxon>
        <taxon>Cephalothecaceae</taxon>
        <taxon>Phialemonium</taxon>
    </lineage>
</organism>